<dbReference type="GO" id="GO:0016020">
    <property type="term" value="C:membrane"/>
    <property type="evidence" value="ECO:0007669"/>
    <property type="project" value="UniProtKB-SubCell"/>
</dbReference>
<organism evidence="11 12">
    <name type="scientific">Winmispira thermophila (strain ATCC 49972 / DSM 6192 / RI 19.B1)</name>
    <name type="common">Spirochaeta thermophila</name>
    <dbReference type="NCBI Taxonomy" id="665571"/>
    <lineage>
        <taxon>Bacteria</taxon>
        <taxon>Pseudomonadati</taxon>
        <taxon>Spirochaetota</taxon>
        <taxon>Spirochaetia</taxon>
        <taxon>Winmispirales</taxon>
        <taxon>Winmispiraceae</taxon>
        <taxon>Winmispira</taxon>
    </lineage>
</organism>
<feature type="binding site" evidence="13">
    <location>
        <position position="418"/>
    </location>
    <ligand>
        <name>3',5'-cyclic GMP</name>
        <dbReference type="ChEBI" id="CHEBI:57746"/>
    </ligand>
</feature>
<gene>
    <name evidence="11" type="ordered locus">STHERM_c06300</name>
</gene>
<keyword evidence="8" id="KW-0407">Ion channel</keyword>
<dbReference type="SMR" id="E0RR11"/>
<dbReference type="FunFam" id="2.60.120.10:FF:000057">
    <property type="entry name" value="Cyclic nucleotide-binding domain protein"/>
    <property type="match status" value="1"/>
</dbReference>
<feature type="binding site" evidence="14">
    <location>
        <position position="367"/>
    </location>
    <ligand>
        <name>3',5'-cyclic AMP</name>
        <dbReference type="ChEBI" id="CHEBI:58165"/>
    </ligand>
</feature>
<feature type="binding site" evidence="14">
    <location>
        <position position="378"/>
    </location>
    <ligand>
        <name>3',5'-cyclic AMP</name>
        <dbReference type="ChEBI" id="CHEBI:58165"/>
    </ligand>
</feature>
<feature type="binding site" evidence="14">
    <location>
        <position position="369"/>
    </location>
    <ligand>
        <name>3',5'-cyclic AMP</name>
        <dbReference type="ChEBI" id="CHEBI:58165"/>
    </ligand>
</feature>
<dbReference type="Proteomes" id="UP000001296">
    <property type="component" value="Chromosome"/>
</dbReference>
<accession>E0RR11</accession>
<evidence type="ECO:0000256" key="1">
    <source>
        <dbReference type="ARBA" id="ARBA00004141"/>
    </source>
</evidence>
<feature type="transmembrane region" description="Helical" evidence="9">
    <location>
        <begin position="199"/>
        <end position="223"/>
    </location>
</feature>
<keyword evidence="14" id="KW-0547">Nucleotide-binding</keyword>
<dbReference type="HOGENOM" id="CLU_005746_12_2_12"/>
<feature type="transmembrane region" description="Helical" evidence="9">
    <location>
        <begin position="133"/>
        <end position="158"/>
    </location>
</feature>
<evidence type="ECO:0000259" key="10">
    <source>
        <dbReference type="PROSITE" id="PS50042"/>
    </source>
</evidence>
<evidence type="ECO:0000256" key="9">
    <source>
        <dbReference type="SAM" id="Phobius"/>
    </source>
</evidence>
<dbReference type="KEGG" id="sta:STHERM_c06300"/>
<evidence type="ECO:0007829" key="14">
    <source>
        <dbReference type="PDB" id="4D7T"/>
    </source>
</evidence>
<dbReference type="GO" id="GO:0005221">
    <property type="term" value="F:intracellularly cyclic nucleotide-activated monoatomic cation channel activity"/>
    <property type="evidence" value="ECO:0007669"/>
    <property type="project" value="InterPro"/>
</dbReference>
<dbReference type="InterPro" id="IPR018488">
    <property type="entry name" value="cNMP-bd_CS"/>
</dbReference>
<dbReference type="TCDB" id="1.A.1.5.35">
    <property type="family name" value="the voltage-gated ion channel (vic) superfamily"/>
</dbReference>
<dbReference type="PRINTS" id="PR00103">
    <property type="entry name" value="CAMPKINASE"/>
</dbReference>
<dbReference type="EMBL" id="CP001698">
    <property type="protein sequence ID" value="ADN01589.1"/>
    <property type="molecule type" value="Genomic_DNA"/>
</dbReference>
<reference evidence="13 14" key="2">
    <citation type="journal article" date="2015" name="PLoS ONE">
        <title>Structure of the SthK carboxy-terminal region reveals a gating mechanism for cyclic nucleotide-modulated ion channels.</title>
        <authorList>
            <person name="Kesters D."/>
            <person name="Brams M."/>
            <person name="Nys M."/>
            <person name="Wijckmans E."/>
            <person name="Spurny R."/>
            <person name="Voets T."/>
            <person name="Tytgat J."/>
            <person name="Kusch J."/>
            <person name="Ulens C."/>
        </authorList>
    </citation>
    <scope>X-RAY CRYSTALLOGRAPHY (2.55 ANGSTROMS) OF 226-423 IN COMPLEX WITH 3',5'-CYCLIC AMP AND 3',5'-CYCLIC GMP</scope>
</reference>
<evidence type="ECO:0000256" key="8">
    <source>
        <dbReference type="ARBA" id="ARBA00023303"/>
    </source>
</evidence>
<dbReference type="SMART" id="SM00100">
    <property type="entry name" value="cNMP"/>
    <property type="match status" value="1"/>
</dbReference>
<reference evidence="11 12" key="1">
    <citation type="journal article" date="2010" name="J. Bacteriol.">
        <title>Genome sequence of the polysaccharide-degrading, thermophilic anaerobe Spirochaeta thermophila DSM 6192.</title>
        <authorList>
            <person name="Angelov A."/>
            <person name="Liebl S."/>
            <person name="Ballschmiter M."/>
            <person name="Bomeke M."/>
            <person name="Lehmann R."/>
            <person name="Liesegang H."/>
            <person name="Daniel R."/>
            <person name="Liebl W."/>
        </authorList>
    </citation>
    <scope>NUCLEOTIDE SEQUENCE [LARGE SCALE GENOMIC DNA]</scope>
    <source>
        <strain evidence="12">ATCC 49972 / DSM 6192 / RI 19.B1</strain>
    </source>
</reference>
<dbReference type="RefSeq" id="WP_013313430.1">
    <property type="nucleotide sequence ID" value="NC_014484.1"/>
</dbReference>
<evidence type="ECO:0007829" key="13">
    <source>
        <dbReference type="PDB" id="4D7S"/>
    </source>
</evidence>
<dbReference type="InterPro" id="IPR013099">
    <property type="entry name" value="K_chnl_dom"/>
</dbReference>
<feature type="binding site" evidence="13">
    <location>
        <position position="377"/>
    </location>
    <ligand>
        <name>3',5'-cyclic GMP</name>
        <dbReference type="ChEBI" id="CHEBI:57746"/>
    </ligand>
</feature>
<feature type="binding site" evidence="14">
    <location>
        <position position="370"/>
    </location>
    <ligand>
        <name>3',5'-cyclic AMP</name>
        <dbReference type="ChEBI" id="CHEBI:58165"/>
    </ligand>
</feature>
<dbReference type="EvolutionaryTrace" id="E0RR11"/>
<evidence type="ECO:0000256" key="2">
    <source>
        <dbReference type="ARBA" id="ARBA00022448"/>
    </source>
</evidence>
<keyword evidence="6 9" id="KW-0472">Membrane</keyword>
<dbReference type="PROSITE" id="PS00889">
    <property type="entry name" value="CNMP_BINDING_2"/>
    <property type="match status" value="1"/>
</dbReference>
<feature type="binding site" evidence="13">
    <location>
        <position position="368"/>
    </location>
    <ligand>
        <name>3',5'-cyclic GMP</name>
        <dbReference type="ChEBI" id="CHEBI:57746"/>
    </ligand>
</feature>
<dbReference type="Gene3D" id="1.10.287.70">
    <property type="match status" value="1"/>
</dbReference>
<feature type="transmembrane region" description="Helical" evidence="9">
    <location>
        <begin position="85"/>
        <end position="113"/>
    </location>
</feature>
<dbReference type="Gene3D" id="1.10.287.630">
    <property type="entry name" value="Helix hairpin bin"/>
    <property type="match status" value="1"/>
</dbReference>
<dbReference type="PaxDb" id="665571-STHERM_c06300"/>
<keyword evidence="2" id="KW-0813">Transport</keyword>
<protein>
    <recommendedName>
        <fullName evidence="10">Cyclic nucleotide-binding domain-containing protein</fullName>
    </recommendedName>
</protein>
<dbReference type="InterPro" id="IPR050866">
    <property type="entry name" value="CNG_cation_channel"/>
</dbReference>
<dbReference type="PDB" id="4D7S">
    <property type="method" value="X-ray"/>
    <property type="resolution" value="2.55 A"/>
    <property type="chains" value="A/B=226-423"/>
</dbReference>
<feature type="binding site" evidence="14">
    <location>
        <position position="368"/>
    </location>
    <ligand>
        <name>3',5'-cyclic AMP</name>
        <dbReference type="ChEBI" id="CHEBI:58165"/>
    </ligand>
</feature>
<dbReference type="PROSITE" id="PS00888">
    <property type="entry name" value="CNMP_BINDING_1"/>
    <property type="match status" value="1"/>
</dbReference>
<evidence type="ECO:0000256" key="4">
    <source>
        <dbReference type="ARBA" id="ARBA00022989"/>
    </source>
</evidence>
<dbReference type="PDB" id="4D7T">
    <property type="method" value="X-ray"/>
    <property type="resolution" value="2.58 A"/>
    <property type="chains" value="A/B=226-423"/>
</dbReference>
<sequence>MKSSAFSHPTYTLVWKVGILAVTLYYAIRIPLTLVFPSLFSPLLPLDILASLALIADIPLDFAFESRKTSGRKPTLLAPSRLPDLLAALPLDLLVFALHLPSPLSLLSLVRLLKLISVQRSATRILSYRINPALLRLLSLVGFILLAAHGIACGWMSLQPPSESPAGTRYLSAFYWTITTLTTIGYGDITPSTPIQTVYTIVIELLGAAMYGLVIGNIASLVSKLDAAKLLHRERMERVTAFLSYKKISPELQRRILEYFDYLWETRRGYEEREVLKELPHPLRLAVAMEIHGDVIEKVPLFKGAGEDFIRDIILHLEPVIYGPGEYIIRAGELGSDVYFINRGSVEVLSADEKTRYAILSEGQFFGEMALILRAPRTATVRARTFCDLYRLDKETFDRILSRYPEIAAQIQELAVRRKEELEGGTSRRG</sequence>
<dbReference type="AlphaFoldDB" id="E0RR11"/>
<evidence type="ECO:0000256" key="5">
    <source>
        <dbReference type="ARBA" id="ARBA00023065"/>
    </source>
</evidence>
<name>E0RR11_WINT6</name>
<evidence type="ECO:0000256" key="6">
    <source>
        <dbReference type="ARBA" id="ARBA00023136"/>
    </source>
</evidence>
<dbReference type="PANTHER" id="PTHR45638">
    <property type="entry name" value="CYCLIC NUCLEOTIDE-GATED CATION CHANNEL SUBUNIT A"/>
    <property type="match status" value="1"/>
</dbReference>
<dbReference type="InterPro" id="IPR018490">
    <property type="entry name" value="cNMP-bd_dom_sf"/>
</dbReference>
<dbReference type="FunFam" id="1.10.287.630:FF:000001">
    <property type="entry name" value="Cyclic nucleotide-gated channel alpha 3"/>
    <property type="match status" value="1"/>
</dbReference>
<dbReference type="GO" id="GO:0000166">
    <property type="term" value="F:nucleotide binding"/>
    <property type="evidence" value="ECO:0007669"/>
    <property type="project" value="UniProtKB-KW"/>
</dbReference>
<feature type="transmembrane region" description="Helical" evidence="9">
    <location>
        <begin position="12"/>
        <end position="28"/>
    </location>
</feature>
<evidence type="ECO:0000313" key="12">
    <source>
        <dbReference type="Proteomes" id="UP000001296"/>
    </source>
</evidence>
<keyword evidence="5" id="KW-0406">Ion transport</keyword>
<proteinExistence type="evidence at protein level"/>
<feature type="binding site" evidence="13">
    <location>
        <position position="378"/>
    </location>
    <ligand>
        <name>3',5'-cyclic GMP</name>
        <dbReference type="ChEBI" id="CHEBI:57746"/>
    </ligand>
</feature>
<evidence type="ECO:0000256" key="7">
    <source>
        <dbReference type="ARBA" id="ARBA00023286"/>
    </source>
</evidence>
<feature type="domain" description="Cyclic nucleotide-binding" evidence="10">
    <location>
        <begin position="301"/>
        <end position="418"/>
    </location>
</feature>
<keyword evidence="4 9" id="KW-1133">Transmembrane helix</keyword>
<feature type="binding site" evidence="14">
    <location>
        <position position="377"/>
    </location>
    <ligand>
        <name>3',5'-cyclic AMP</name>
        <dbReference type="ChEBI" id="CHEBI:58165"/>
    </ligand>
</feature>
<keyword evidence="13 14" id="KW-0002">3D-structure</keyword>
<dbReference type="InterPro" id="IPR000595">
    <property type="entry name" value="cNMP-bd_dom"/>
</dbReference>
<dbReference type="PROSITE" id="PS50042">
    <property type="entry name" value="CNMP_BINDING_3"/>
    <property type="match status" value="1"/>
</dbReference>
<dbReference type="PDBsum" id="4D7T"/>
<dbReference type="eggNOG" id="COG0664">
    <property type="taxonomic scope" value="Bacteria"/>
</dbReference>
<dbReference type="PDBsum" id="4D7S"/>
<dbReference type="Gene3D" id="2.60.120.10">
    <property type="entry name" value="Jelly Rolls"/>
    <property type="match status" value="1"/>
</dbReference>
<comment type="subcellular location">
    <subcellularLocation>
        <location evidence="1">Membrane</location>
        <topology evidence="1">Multi-pass membrane protein</topology>
    </subcellularLocation>
</comment>
<feature type="binding site" evidence="13">
    <location>
        <position position="369"/>
    </location>
    <ligand>
        <name>3',5'-cyclic GMP</name>
        <dbReference type="ChEBI" id="CHEBI:57746"/>
    </ligand>
</feature>
<dbReference type="SUPFAM" id="SSF81324">
    <property type="entry name" value="Voltage-gated potassium channels"/>
    <property type="match status" value="1"/>
</dbReference>
<keyword evidence="7" id="KW-1071">Ligand-gated ion channel</keyword>
<dbReference type="Pfam" id="PF00027">
    <property type="entry name" value="cNMP_binding"/>
    <property type="match status" value="1"/>
</dbReference>
<dbReference type="Pfam" id="PF07885">
    <property type="entry name" value="Ion_trans_2"/>
    <property type="match status" value="1"/>
</dbReference>
<evidence type="ECO:0000256" key="3">
    <source>
        <dbReference type="ARBA" id="ARBA00022692"/>
    </source>
</evidence>
<feature type="binding site" evidence="14">
    <location>
        <position position="421"/>
    </location>
    <ligand>
        <name>3',5'-cyclic AMP</name>
        <dbReference type="ChEBI" id="CHEBI:58165"/>
    </ligand>
</feature>
<feature type="binding site" evidence="13">
    <location>
        <position position="367"/>
    </location>
    <ligand>
        <name>3',5'-cyclic GMP</name>
        <dbReference type="ChEBI" id="CHEBI:57746"/>
    </ligand>
</feature>
<dbReference type="GO" id="GO:0044877">
    <property type="term" value="F:protein-containing complex binding"/>
    <property type="evidence" value="ECO:0007669"/>
    <property type="project" value="TreeGrafter"/>
</dbReference>
<evidence type="ECO:0000313" key="11">
    <source>
        <dbReference type="EMBL" id="ADN01589.1"/>
    </source>
</evidence>
<keyword evidence="3 9" id="KW-0812">Transmembrane</keyword>
<dbReference type="PANTHER" id="PTHR45638:SF11">
    <property type="entry name" value="CYCLIC NUCLEOTIDE-GATED CATION CHANNEL SUBUNIT A"/>
    <property type="match status" value="1"/>
</dbReference>
<dbReference type="SUPFAM" id="SSF51206">
    <property type="entry name" value="cAMP-binding domain-like"/>
    <property type="match status" value="1"/>
</dbReference>
<feature type="transmembrane region" description="Helical" evidence="9">
    <location>
        <begin position="170"/>
        <end position="187"/>
    </location>
</feature>
<dbReference type="CDD" id="cd00038">
    <property type="entry name" value="CAP_ED"/>
    <property type="match status" value="1"/>
</dbReference>
<dbReference type="InterPro" id="IPR014710">
    <property type="entry name" value="RmlC-like_jellyroll"/>
</dbReference>